<organism evidence="1">
    <name type="scientific">Arundo donax</name>
    <name type="common">Giant reed</name>
    <name type="synonym">Donax arundinaceus</name>
    <dbReference type="NCBI Taxonomy" id="35708"/>
    <lineage>
        <taxon>Eukaryota</taxon>
        <taxon>Viridiplantae</taxon>
        <taxon>Streptophyta</taxon>
        <taxon>Embryophyta</taxon>
        <taxon>Tracheophyta</taxon>
        <taxon>Spermatophyta</taxon>
        <taxon>Magnoliopsida</taxon>
        <taxon>Liliopsida</taxon>
        <taxon>Poales</taxon>
        <taxon>Poaceae</taxon>
        <taxon>PACMAD clade</taxon>
        <taxon>Arundinoideae</taxon>
        <taxon>Arundineae</taxon>
        <taxon>Arundo</taxon>
    </lineage>
</organism>
<reference evidence="1" key="1">
    <citation type="submission" date="2014-09" db="EMBL/GenBank/DDBJ databases">
        <authorList>
            <person name="Magalhaes I.L.F."/>
            <person name="Oliveira U."/>
            <person name="Santos F.R."/>
            <person name="Vidigal T.H.D.A."/>
            <person name="Brescovit A.D."/>
            <person name="Santos A.J."/>
        </authorList>
    </citation>
    <scope>NUCLEOTIDE SEQUENCE</scope>
    <source>
        <tissue evidence="1">Shoot tissue taken approximately 20 cm above the soil surface</tissue>
    </source>
</reference>
<name>A0A0A8YFI4_ARUDO</name>
<reference evidence="1" key="2">
    <citation type="journal article" date="2015" name="Data Brief">
        <title>Shoot transcriptome of the giant reed, Arundo donax.</title>
        <authorList>
            <person name="Barrero R.A."/>
            <person name="Guerrero F.D."/>
            <person name="Moolhuijzen P."/>
            <person name="Goolsby J.A."/>
            <person name="Tidwell J."/>
            <person name="Bellgard S.E."/>
            <person name="Bellgard M.I."/>
        </authorList>
    </citation>
    <scope>NUCLEOTIDE SEQUENCE</scope>
    <source>
        <tissue evidence="1">Shoot tissue taken approximately 20 cm above the soil surface</tissue>
    </source>
</reference>
<accession>A0A0A8YFI4</accession>
<dbReference type="AlphaFoldDB" id="A0A0A8YFI4"/>
<sequence>MEELISWSMECLTKDEIRVREAKVIEFVLSKLGHRSIGN</sequence>
<evidence type="ECO:0000313" key="1">
    <source>
        <dbReference type="EMBL" id="JAD24463.1"/>
    </source>
</evidence>
<proteinExistence type="predicted"/>
<protein>
    <submittedName>
        <fullName evidence="1">Uncharacterized protein</fullName>
    </submittedName>
</protein>
<dbReference type="EMBL" id="GBRH01273432">
    <property type="protein sequence ID" value="JAD24463.1"/>
    <property type="molecule type" value="Transcribed_RNA"/>
</dbReference>